<feature type="compositionally biased region" description="Low complexity" evidence="1">
    <location>
        <begin position="103"/>
        <end position="117"/>
    </location>
</feature>
<sequence length="612" mass="64015">MADKERSAAAVDRKKKLLQWKQDKEKQQHPHPPVQQPSMIPKPKQAAARAPQHQHQHRPRTAASAGSAAGTASASIASGAGDAAHLGARRHPAAPHHQHHLHQQQQHQHQHTVVQATEDQHTLHTPKKDNASQVVHSPKGEIYSTPDGGAGGAGAGDGDGAARESKAIDTDGLLERMVRGVREEELRALMQQVVECTLDDKFGDSVGAGVGGGGVMGRLRDVEVNLGSVGAVERGLAGVEGKMEGVRAKVDMVLKEQSLIKEQLTQLLSMTTQQQQQQQPRDSSKPPLPVPVPDRTPPPIHSFKRTNPFFNNSNGGINDLPSSRLRSPTFGPALQMAQYLEKNAILGLSRDATPQVQVALADGSSGFDEKNGNGGGEGPGGRGVGESWPILASIAQAGRVEVPLDLPSLGPSVAASPVPPVVSEGEQRSRIREKEYEQGGEGGEGGERAGVEQTTGTNTNIPLGHVPVTPPPAPAYTTRGLLTVGGRGMSMVDLKDLSEPFSPNTGVGATAAVTAPRPIGPRSAKIGLPTRVPMSSAKKRGCKTPGRLGHLGSPRGDRSPPLMNIGLALPRDPSPASSPVPFALPMTSSPSMVSPNDGGAAHVAAPNRANLN</sequence>
<feature type="compositionally biased region" description="Pro residues" evidence="1">
    <location>
        <begin position="286"/>
        <end position="300"/>
    </location>
</feature>
<feature type="region of interest" description="Disordered" evidence="1">
    <location>
        <begin position="363"/>
        <end position="384"/>
    </location>
</feature>
<feature type="compositionally biased region" description="Gly residues" evidence="1">
    <location>
        <begin position="148"/>
        <end position="159"/>
    </location>
</feature>
<feature type="compositionally biased region" description="Basic residues" evidence="1">
    <location>
        <begin position="89"/>
        <end position="102"/>
    </location>
</feature>
<keyword evidence="3" id="KW-1185">Reference proteome</keyword>
<feature type="compositionally biased region" description="Polar residues" evidence="1">
    <location>
        <begin position="308"/>
        <end position="324"/>
    </location>
</feature>
<feature type="region of interest" description="Disordered" evidence="1">
    <location>
        <begin position="1"/>
        <end position="75"/>
    </location>
</feature>
<feature type="region of interest" description="Disordered" evidence="1">
    <location>
        <begin position="89"/>
        <end position="168"/>
    </location>
</feature>
<feature type="compositionally biased region" description="Low complexity" evidence="1">
    <location>
        <begin position="41"/>
        <end position="51"/>
    </location>
</feature>
<reference evidence="2 3" key="1">
    <citation type="submission" date="2014-11" db="EMBL/GenBank/DDBJ databases">
        <authorList>
            <person name="Zhu J."/>
            <person name="Qi W."/>
            <person name="Song R."/>
        </authorList>
    </citation>
    <scope>NUCLEOTIDE SEQUENCE [LARGE SCALE GENOMIC DNA]</scope>
</reference>
<dbReference type="AlphaFoldDB" id="A0A0G4G4X6"/>
<feature type="region of interest" description="Disordered" evidence="1">
    <location>
        <begin position="411"/>
        <end position="473"/>
    </location>
</feature>
<feature type="compositionally biased region" description="Basic and acidic residues" evidence="1">
    <location>
        <begin position="425"/>
        <end position="437"/>
    </location>
</feature>
<feature type="compositionally biased region" description="Basic and acidic residues" evidence="1">
    <location>
        <begin position="118"/>
        <end position="130"/>
    </location>
</feature>
<dbReference type="Proteomes" id="UP000041254">
    <property type="component" value="Unassembled WGS sequence"/>
</dbReference>
<feature type="compositionally biased region" description="Low complexity" evidence="1">
    <location>
        <begin position="411"/>
        <end position="424"/>
    </location>
</feature>
<name>A0A0G4G4X6_VITBC</name>
<feature type="region of interest" description="Disordered" evidence="1">
    <location>
        <begin position="512"/>
        <end position="612"/>
    </location>
</feature>
<accession>A0A0G4G4X6</accession>
<dbReference type="InParanoid" id="A0A0G4G4X6"/>
<feature type="compositionally biased region" description="Gly residues" evidence="1">
    <location>
        <begin position="372"/>
        <end position="384"/>
    </location>
</feature>
<gene>
    <name evidence="2" type="ORF">Vbra_21939</name>
</gene>
<proteinExistence type="predicted"/>
<feature type="compositionally biased region" description="Low complexity" evidence="1">
    <location>
        <begin position="270"/>
        <end position="279"/>
    </location>
</feature>
<dbReference type="EMBL" id="CDMY01000566">
    <property type="protein sequence ID" value="CEM23374.1"/>
    <property type="molecule type" value="Genomic_DNA"/>
</dbReference>
<feature type="compositionally biased region" description="Low complexity" evidence="1">
    <location>
        <begin position="62"/>
        <end position="75"/>
    </location>
</feature>
<dbReference type="VEuPathDB" id="CryptoDB:Vbra_21939"/>
<evidence type="ECO:0000256" key="1">
    <source>
        <dbReference type="SAM" id="MobiDB-lite"/>
    </source>
</evidence>
<organism evidence="2 3">
    <name type="scientific">Vitrella brassicaformis (strain CCMP3155)</name>
    <dbReference type="NCBI Taxonomy" id="1169540"/>
    <lineage>
        <taxon>Eukaryota</taxon>
        <taxon>Sar</taxon>
        <taxon>Alveolata</taxon>
        <taxon>Colpodellida</taxon>
        <taxon>Vitrellaceae</taxon>
        <taxon>Vitrella</taxon>
    </lineage>
</organism>
<protein>
    <submittedName>
        <fullName evidence="2">Uncharacterized protein</fullName>
    </submittedName>
</protein>
<evidence type="ECO:0000313" key="2">
    <source>
        <dbReference type="EMBL" id="CEM23374.1"/>
    </source>
</evidence>
<feature type="region of interest" description="Disordered" evidence="1">
    <location>
        <begin position="270"/>
        <end position="324"/>
    </location>
</feature>
<evidence type="ECO:0000313" key="3">
    <source>
        <dbReference type="Proteomes" id="UP000041254"/>
    </source>
</evidence>